<dbReference type="InterPro" id="IPR050399">
    <property type="entry name" value="HPr"/>
</dbReference>
<dbReference type="InterPro" id="IPR035895">
    <property type="entry name" value="HPr-like_sf"/>
</dbReference>
<evidence type="ECO:0000256" key="5">
    <source>
        <dbReference type="ARBA" id="ARBA00033055"/>
    </source>
</evidence>
<dbReference type="RefSeq" id="WP_213235714.1">
    <property type="nucleotide sequence ID" value="NZ_JAHBCL010000006.1"/>
</dbReference>
<dbReference type="EMBL" id="JAHBCL010000006">
    <property type="protein sequence ID" value="MBS7525928.1"/>
    <property type="molecule type" value="Genomic_DNA"/>
</dbReference>
<evidence type="ECO:0000256" key="1">
    <source>
        <dbReference type="ARBA" id="ARBA00003681"/>
    </source>
</evidence>
<evidence type="ECO:0000256" key="3">
    <source>
        <dbReference type="ARBA" id="ARBA00022448"/>
    </source>
</evidence>
<dbReference type="PROSITE" id="PS00369">
    <property type="entry name" value="PTS_HPR_HIS"/>
    <property type="match status" value="1"/>
</dbReference>
<dbReference type="PROSITE" id="PS51350">
    <property type="entry name" value="PTS_HPR_DOM"/>
    <property type="match status" value="1"/>
</dbReference>
<reference evidence="7 8" key="1">
    <citation type="submission" date="2021-05" db="EMBL/GenBank/DDBJ databases">
        <title>Fusibacter ferrireducens sp. nov., an anaerobic, sulfur- and Fe-reducing bacterium isolated from the mangrove sediment.</title>
        <authorList>
            <person name="Qiu D."/>
        </authorList>
    </citation>
    <scope>NUCLEOTIDE SEQUENCE [LARGE SCALE GENOMIC DNA]</scope>
    <source>
        <strain evidence="7 8">DSM 12116</strain>
    </source>
</reference>
<evidence type="ECO:0000313" key="7">
    <source>
        <dbReference type="EMBL" id="MBS7525928.1"/>
    </source>
</evidence>
<organism evidence="7 8">
    <name type="scientific">Fusibacter paucivorans</name>
    <dbReference type="NCBI Taxonomy" id="76009"/>
    <lineage>
        <taxon>Bacteria</taxon>
        <taxon>Bacillati</taxon>
        <taxon>Bacillota</taxon>
        <taxon>Clostridia</taxon>
        <taxon>Eubacteriales</taxon>
        <taxon>Eubacteriales Family XII. Incertae Sedis</taxon>
        <taxon>Fusibacter</taxon>
    </lineage>
</organism>
<dbReference type="Gene3D" id="3.30.1340.10">
    <property type="entry name" value="HPr-like"/>
    <property type="match status" value="1"/>
</dbReference>
<sequence>MTTKEYVIKFETGLHARPASELVSLTQNFESEINVRNIENDMHADGKSIIEILSLGAFQGANLIFEAEGPDEIHAVEAIVTLLDTIED</sequence>
<evidence type="ECO:0000256" key="2">
    <source>
        <dbReference type="ARBA" id="ARBA00020422"/>
    </source>
</evidence>
<dbReference type="Pfam" id="PF00381">
    <property type="entry name" value="PTS-HPr"/>
    <property type="match status" value="1"/>
</dbReference>
<dbReference type="PANTHER" id="PTHR33705">
    <property type="entry name" value="PHOSPHOCARRIER PROTEIN HPR"/>
    <property type="match status" value="1"/>
</dbReference>
<dbReference type="PRINTS" id="PR00107">
    <property type="entry name" value="PHOSPHOCPHPR"/>
</dbReference>
<keyword evidence="8" id="KW-1185">Reference proteome</keyword>
<evidence type="ECO:0000256" key="4">
    <source>
        <dbReference type="ARBA" id="ARBA00022597"/>
    </source>
</evidence>
<evidence type="ECO:0000313" key="8">
    <source>
        <dbReference type="Proteomes" id="UP000746471"/>
    </source>
</evidence>
<dbReference type="InterPro" id="IPR000032">
    <property type="entry name" value="HPr-like"/>
</dbReference>
<gene>
    <name evidence="7" type="ORF">KHM83_04455</name>
</gene>
<name>A0ABS5PLB0_9FIRM</name>
<evidence type="ECO:0000259" key="6">
    <source>
        <dbReference type="PROSITE" id="PS51350"/>
    </source>
</evidence>
<dbReference type="NCBIfam" id="TIGR01003">
    <property type="entry name" value="PTS_HPr_family"/>
    <property type="match status" value="1"/>
</dbReference>
<comment type="function">
    <text evidence="1">General (non sugar-specific) component of the phosphoenolpyruvate-dependent sugar phosphotransferase system (sugar PTS). This major carbohydrate active-transport system catalyzes the phosphorylation of incoming sugar substrates concomitantly with their translocation across the cell membrane. The phosphoryl group from phosphoenolpyruvate (PEP) is transferred to the phosphoryl carrier protein HPr by enzyme I. Phospho-HPr then transfers it to the PTS EIIA domain.</text>
</comment>
<dbReference type="Proteomes" id="UP000746471">
    <property type="component" value="Unassembled WGS sequence"/>
</dbReference>
<dbReference type="CDD" id="cd00367">
    <property type="entry name" value="PTS-HPr_like"/>
    <property type="match status" value="1"/>
</dbReference>
<protein>
    <recommendedName>
        <fullName evidence="2">Phosphocarrier protein HPr</fullName>
    </recommendedName>
    <alternativeName>
        <fullName evidence="5">Histidine-containing protein</fullName>
    </alternativeName>
</protein>
<accession>A0ABS5PLB0</accession>
<dbReference type="SUPFAM" id="SSF55594">
    <property type="entry name" value="HPr-like"/>
    <property type="match status" value="1"/>
</dbReference>
<comment type="caution">
    <text evidence="7">The sequence shown here is derived from an EMBL/GenBank/DDBJ whole genome shotgun (WGS) entry which is preliminary data.</text>
</comment>
<dbReference type="InterPro" id="IPR001020">
    <property type="entry name" value="PTS_HPr_His_P_site"/>
</dbReference>
<keyword evidence="3" id="KW-0813">Transport</keyword>
<feature type="domain" description="HPr" evidence="6">
    <location>
        <begin position="1"/>
        <end position="88"/>
    </location>
</feature>
<proteinExistence type="predicted"/>
<keyword evidence="4" id="KW-0762">Sugar transport</keyword>
<dbReference type="PANTHER" id="PTHR33705:SF1">
    <property type="entry name" value="PHOSPHOCARRIER PROTEIN HPR"/>
    <property type="match status" value="1"/>
</dbReference>